<keyword evidence="4" id="KW-0238">DNA-binding</keyword>
<keyword evidence="1 6" id="KW-0597">Phosphoprotein</keyword>
<keyword evidence="3" id="KW-0805">Transcription regulation</keyword>
<dbReference type="AlphaFoldDB" id="A0A4S4BEM2"/>
<dbReference type="Pfam" id="PF00072">
    <property type="entry name" value="Response_reg"/>
    <property type="match status" value="1"/>
</dbReference>
<dbReference type="OrthoDB" id="3190595at2"/>
<accession>A0A4S4BEM2</accession>
<dbReference type="PROSITE" id="PS50110">
    <property type="entry name" value="RESPONSE_REGULATORY"/>
    <property type="match status" value="1"/>
</dbReference>
<feature type="domain" description="Response regulatory" evidence="8">
    <location>
        <begin position="3"/>
        <end position="117"/>
    </location>
</feature>
<dbReference type="SMART" id="SM00448">
    <property type="entry name" value="REC"/>
    <property type="match status" value="1"/>
</dbReference>
<protein>
    <submittedName>
        <fullName evidence="9">Response regulator transcription factor</fullName>
    </submittedName>
</protein>
<dbReference type="PANTHER" id="PTHR43214">
    <property type="entry name" value="TWO-COMPONENT RESPONSE REGULATOR"/>
    <property type="match status" value="1"/>
</dbReference>
<keyword evidence="2" id="KW-0902">Two-component regulatory system</keyword>
<proteinExistence type="predicted"/>
<dbReference type="PRINTS" id="PR00038">
    <property type="entry name" value="HTHLUXR"/>
</dbReference>
<dbReference type="InterPro" id="IPR011006">
    <property type="entry name" value="CheY-like_superfamily"/>
</dbReference>
<dbReference type="Gene3D" id="1.10.10.10">
    <property type="entry name" value="Winged helix-like DNA-binding domain superfamily/Winged helix DNA-binding domain"/>
    <property type="match status" value="1"/>
</dbReference>
<keyword evidence="10" id="KW-1185">Reference proteome</keyword>
<dbReference type="InterPro" id="IPR039420">
    <property type="entry name" value="WalR-like"/>
</dbReference>
<dbReference type="Proteomes" id="UP000310636">
    <property type="component" value="Unassembled WGS sequence"/>
</dbReference>
<dbReference type="SUPFAM" id="SSF52172">
    <property type="entry name" value="CheY-like"/>
    <property type="match status" value="1"/>
</dbReference>
<feature type="domain" description="HTH luxR-type" evidence="7">
    <location>
        <begin position="130"/>
        <end position="195"/>
    </location>
</feature>
<dbReference type="RefSeq" id="WP_136374016.1">
    <property type="nucleotide sequence ID" value="NZ_SSOB01000077.1"/>
</dbReference>
<evidence type="ECO:0000256" key="6">
    <source>
        <dbReference type="PROSITE-ProRule" id="PRU00169"/>
    </source>
</evidence>
<reference evidence="9 10" key="1">
    <citation type="submission" date="2019-04" db="EMBL/GenBank/DDBJ databases">
        <title>Cohnella sp. nov. isolated from preserved vegetables.</title>
        <authorList>
            <person name="Lin S.-Y."/>
            <person name="Hung M.-H."/>
            <person name="Young C.-C."/>
        </authorList>
    </citation>
    <scope>NUCLEOTIDE SEQUENCE [LARGE SCALE GENOMIC DNA]</scope>
    <source>
        <strain evidence="9 10">CC-MHH1044</strain>
    </source>
</reference>
<evidence type="ECO:0000313" key="10">
    <source>
        <dbReference type="Proteomes" id="UP000310636"/>
    </source>
</evidence>
<evidence type="ECO:0000256" key="1">
    <source>
        <dbReference type="ARBA" id="ARBA00022553"/>
    </source>
</evidence>
<dbReference type="Pfam" id="PF00196">
    <property type="entry name" value="GerE"/>
    <property type="match status" value="1"/>
</dbReference>
<keyword evidence="5" id="KW-0804">Transcription</keyword>
<dbReference type="SMART" id="SM00421">
    <property type="entry name" value="HTH_LUXR"/>
    <property type="match status" value="1"/>
</dbReference>
<evidence type="ECO:0000256" key="5">
    <source>
        <dbReference type="ARBA" id="ARBA00023163"/>
    </source>
</evidence>
<dbReference type="InterPro" id="IPR036388">
    <property type="entry name" value="WH-like_DNA-bd_sf"/>
</dbReference>
<evidence type="ECO:0000256" key="4">
    <source>
        <dbReference type="ARBA" id="ARBA00023125"/>
    </source>
</evidence>
<dbReference type="InterPro" id="IPR000792">
    <property type="entry name" value="Tscrpt_reg_LuxR_C"/>
</dbReference>
<evidence type="ECO:0000259" key="7">
    <source>
        <dbReference type="PROSITE" id="PS50043"/>
    </source>
</evidence>
<gene>
    <name evidence="9" type="ORF">E6C55_32610</name>
</gene>
<dbReference type="InterPro" id="IPR001789">
    <property type="entry name" value="Sig_transdc_resp-reg_receiver"/>
</dbReference>
<dbReference type="GO" id="GO:0003677">
    <property type="term" value="F:DNA binding"/>
    <property type="evidence" value="ECO:0007669"/>
    <property type="project" value="UniProtKB-KW"/>
</dbReference>
<dbReference type="InterPro" id="IPR016032">
    <property type="entry name" value="Sig_transdc_resp-reg_C-effctor"/>
</dbReference>
<feature type="modified residue" description="4-aspartylphosphate" evidence="6">
    <location>
        <position position="54"/>
    </location>
</feature>
<dbReference type="GO" id="GO:0006355">
    <property type="term" value="P:regulation of DNA-templated transcription"/>
    <property type="evidence" value="ECO:0007669"/>
    <property type="project" value="InterPro"/>
</dbReference>
<evidence type="ECO:0000313" key="9">
    <source>
        <dbReference type="EMBL" id="THF72620.1"/>
    </source>
</evidence>
<evidence type="ECO:0000256" key="3">
    <source>
        <dbReference type="ARBA" id="ARBA00023015"/>
    </source>
</evidence>
<dbReference type="CDD" id="cd06170">
    <property type="entry name" value="LuxR_C_like"/>
    <property type="match status" value="1"/>
</dbReference>
<name>A0A4S4BEM2_9BACL</name>
<sequence>MLRAMIVDDEELAIERLKMILEEADEVDLGYATLDPREAYEYARSNSVEIAFLDISMPEVDGMSLANRLRELDSSIDVVFVTGYDSYAVRAFELDASDYLLKPVSLERMAKTLERVRGRRRSAAPVSKGLPGAKSMLTEQEERIVALIAEGLSNKEIARRLNVTSETVKSHLKNCFRKLEVNNRVQLLQRVQERNKLL</sequence>
<organism evidence="9 10">
    <name type="scientific">Cohnella fermenti</name>
    <dbReference type="NCBI Taxonomy" id="2565925"/>
    <lineage>
        <taxon>Bacteria</taxon>
        <taxon>Bacillati</taxon>
        <taxon>Bacillota</taxon>
        <taxon>Bacilli</taxon>
        <taxon>Bacillales</taxon>
        <taxon>Paenibacillaceae</taxon>
        <taxon>Cohnella</taxon>
    </lineage>
</organism>
<dbReference type="GO" id="GO:0000160">
    <property type="term" value="P:phosphorelay signal transduction system"/>
    <property type="evidence" value="ECO:0007669"/>
    <property type="project" value="UniProtKB-KW"/>
</dbReference>
<dbReference type="Gene3D" id="3.40.50.2300">
    <property type="match status" value="1"/>
</dbReference>
<dbReference type="PROSITE" id="PS50043">
    <property type="entry name" value="HTH_LUXR_2"/>
    <property type="match status" value="1"/>
</dbReference>
<evidence type="ECO:0000259" key="8">
    <source>
        <dbReference type="PROSITE" id="PS50110"/>
    </source>
</evidence>
<dbReference type="PANTHER" id="PTHR43214:SF44">
    <property type="entry name" value="TWO-COMPONENT RESPONSE REGULATOR"/>
    <property type="match status" value="1"/>
</dbReference>
<dbReference type="SUPFAM" id="SSF46894">
    <property type="entry name" value="C-terminal effector domain of the bipartite response regulators"/>
    <property type="match status" value="1"/>
</dbReference>
<dbReference type="EMBL" id="SSOB01000077">
    <property type="protein sequence ID" value="THF72620.1"/>
    <property type="molecule type" value="Genomic_DNA"/>
</dbReference>
<comment type="caution">
    <text evidence="9">The sequence shown here is derived from an EMBL/GenBank/DDBJ whole genome shotgun (WGS) entry which is preliminary data.</text>
</comment>
<evidence type="ECO:0000256" key="2">
    <source>
        <dbReference type="ARBA" id="ARBA00023012"/>
    </source>
</evidence>